<proteinExistence type="predicted"/>
<dbReference type="STRING" id="47427.A0A2H3CUZ4"/>
<gene>
    <name evidence="1" type="ORF">ARMGADRAFT_859444</name>
</gene>
<name>A0A2H3CUZ4_ARMGA</name>
<protein>
    <submittedName>
        <fullName evidence="1">Uncharacterized protein</fullName>
    </submittedName>
</protein>
<evidence type="ECO:0000313" key="1">
    <source>
        <dbReference type="EMBL" id="PBK80587.1"/>
    </source>
</evidence>
<evidence type="ECO:0000313" key="2">
    <source>
        <dbReference type="Proteomes" id="UP000217790"/>
    </source>
</evidence>
<dbReference type="AlphaFoldDB" id="A0A2H3CUZ4"/>
<dbReference type="Proteomes" id="UP000217790">
    <property type="component" value="Unassembled WGS sequence"/>
</dbReference>
<dbReference type="EMBL" id="KZ293743">
    <property type="protein sequence ID" value="PBK80587.1"/>
    <property type="molecule type" value="Genomic_DNA"/>
</dbReference>
<dbReference type="InParanoid" id="A0A2H3CUZ4"/>
<feature type="non-terminal residue" evidence="1">
    <location>
        <position position="75"/>
    </location>
</feature>
<reference evidence="2" key="1">
    <citation type="journal article" date="2017" name="Nat. Ecol. Evol.">
        <title>Genome expansion and lineage-specific genetic innovations in the forest pathogenic fungi Armillaria.</title>
        <authorList>
            <person name="Sipos G."/>
            <person name="Prasanna A.N."/>
            <person name="Walter M.C."/>
            <person name="O'Connor E."/>
            <person name="Balint B."/>
            <person name="Krizsan K."/>
            <person name="Kiss B."/>
            <person name="Hess J."/>
            <person name="Varga T."/>
            <person name="Slot J."/>
            <person name="Riley R."/>
            <person name="Boka B."/>
            <person name="Rigling D."/>
            <person name="Barry K."/>
            <person name="Lee J."/>
            <person name="Mihaltcheva S."/>
            <person name="LaButti K."/>
            <person name="Lipzen A."/>
            <person name="Waldron R."/>
            <person name="Moloney N.M."/>
            <person name="Sperisen C."/>
            <person name="Kredics L."/>
            <person name="Vagvoelgyi C."/>
            <person name="Patrignani A."/>
            <person name="Fitzpatrick D."/>
            <person name="Nagy I."/>
            <person name="Doyle S."/>
            <person name="Anderson J.B."/>
            <person name="Grigoriev I.V."/>
            <person name="Gueldener U."/>
            <person name="Muensterkoetter M."/>
            <person name="Nagy L.G."/>
        </authorList>
    </citation>
    <scope>NUCLEOTIDE SEQUENCE [LARGE SCALE GENOMIC DNA]</scope>
    <source>
        <strain evidence="2">Ar21-2</strain>
    </source>
</reference>
<dbReference type="OMA" id="WVWEYVE"/>
<organism evidence="1 2">
    <name type="scientific">Armillaria gallica</name>
    <name type="common">Bulbous honey fungus</name>
    <name type="synonym">Armillaria bulbosa</name>
    <dbReference type="NCBI Taxonomy" id="47427"/>
    <lineage>
        <taxon>Eukaryota</taxon>
        <taxon>Fungi</taxon>
        <taxon>Dikarya</taxon>
        <taxon>Basidiomycota</taxon>
        <taxon>Agaricomycotina</taxon>
        <taxon>Agaricomycetes</taxon>
        <taxon>Agaricomycetidae</taxon>
        <taxon>Agaricales</taxon>
        <taxon>Marasmiineae</taxon>
        <taxon>Physalacriaceae</taxon>
        <taxon>Armillaria</taxon>
    </lineage>
</organism>
<sequence length="75" mass="9409">HPIYQLIEFSEKKWKAKLQRASKTLGEAVAEYERRYRRAPPRGFDKWWVWEYVEKNNVQLPDEYDQIYRDLEPYW</sequence>
<dbReference type="OrthoDB" id="3066215at2759"/>
<accession>A0A2H3CUZ4</accession>
<keyword evidence="2" id="KW-1185">Reference proteome</keyword>
<feature type="non-terminal residue" evidence="1">
    <location>
        <position position="1"/>
    </location>
</feature>